<dbReference type="Pfam" id="PF13407">
    <property type="entry name" value="Peripla_BP_4"/>
    <property type="match status" value="1"/>
</dbReference>
<dbReference type="Gene3D" id="3.40.50.2300">
    <property type="match status" value="2"/>
</dbReference>
<dbReference type="PANTHER" id="PTHR30036">
    <property type="entry name" value="D-XYLOSE-BINDING PERIPLASMIC PROTEIN"/>
    <property type="match status" value="1"/>
</dbReference>
<evidence type="ECO:0000313" key="6">
    <source>
        <dbReference type="Proteomes" id="UP000649179"/>
    </source>
</evidence>
<evidence type="ECO:0000256" key="1">
    <source>
        <dbReference type="ARBA" id="ARBA00004196"/>
    </source>
</evidence>
<dbReference type="PANTHER" id="PTHR30036:SF1">
    <property type="entry name" value="D-XYLOSE-BINDING PERIPLASMIC PROTEIN"/>
    <property type="match status" value="1"/>
</dbReference>
<dbReference type="AlphaFoldDB" id="A0A917F641"/>
<dbReference type="PROSITE" id="PS51257">
    <property type="entry name" value="PROKAR_LIPOPROTEIN"/>
    <property type="match status" value="1"/>
</dbReference>
<dbReference type="InterPro" id="IPR025997">
    <property type="entry name" value="SBP_2_dom"/>
</dbReference>
<gene>
    <name evidence="5" type="primary">xylF</name>
    <name evidence="5" type="ORF">GCM10011519_31120</name>
</gene>
<evidence type="ECO:0000256" key="2">
    <source>
        <dbReference type="ARBA" id="ARBA00022729"/>
    </source>
</evidence>
<comment type="caution">
    <text evidence="5">The sequence shown here is derived from an EMBL/GenBank/DDBJ whole genome shotgun (WGS) entry which is preliminary data.</text>
</comment>
<dbReference type="SUPFAM" id="SSF53822">
    <property type="entry name" value="Periplasmic binding protein-like I"/>
    <property type="match status" value="1"/>
</dbReference>
<name>A0A917F641_9ACTN</name>
<dbReference type="GO" id="GO:0030288">
    <property type="term" value="C:outer membrane-bounded periplasmic space"/>
    <property type="evidence" value="ECO:0007669"/>
    <property type="project" value="TreeGrafter"/>
</dbReference>
<sequence length="402" mass="41080">MSIVSRRVGVWGAALALGATPMLAACGSSDSGSGSGADAPKIEAACKLDSPPTSKAEAPSTSTPIGKASGKVGVILPDTTSSTRYTLYDKPLLEKTLGSAGIQVDVQNAQGDVNKFASIAQSMIGSGVKVLMIDSIDAASGAGVEKEAAAAGVDVIDYDRVNLGGTAGYYVSYDNEDIGRLQAQTLVDCLDAQDVKDPKIIMMNGGTDVDNNAVLFSKGAHAVLDPLQKDGKLEIAEEATVKGWKVENAAPAFNQALTAAGGNVQGVLAANDDIANAVIGVLKNQGLDGHVVLTGQDSSVAGLQNVLKGTQSMTINKKVQLEADAASRLAVALLSGKNPSQAGLDLTDFDDPQSPSHKIKAVLLPAQVITQDSVKDAVKDGGLDVSEVCKGLTKQCSEFGVS</sequence>
<evidence type="ECO:0000256" key="3">
    <source>
        <dbReference type="SAM" id="SignalP"/>
    </source>
</evidence>
<proteinExistence type="predicted"/>
<keyword evidence="2 3" id="KW-0732">Signal</keyword>
<comment type="subcellular location">
    <subcellularLocation>
        <location evidence="1">Cell envelope</location>
    </subcellularLocation>
</comment>
<dbReference type="GO" id="GO:0030246">
    <property type="term" value="F:carbohydrate binding"/>
    <property type="evidence" value="ECO:0007669"/>
    <property type="project" value="TreeGrafter"/>
</dbReference>
<organism evidence="5 6">
    <name type="scientific">Marmoricola endophyticus</name>
    <dbReference type="NCBI Taxonomy" id="2040280"/>
    <lineage>
        <taxon>Bacteria</taxon>
        <taxon>Bacillati</taxon>
        <taxon>Actinomycetota</taxon>
        <taxon>Actinomycetes</taxon>
        <taxon>Propionibacteriales</taxon>
        <taxon>Nocardioidaceae</taxon>
        <taxon>Marmoricola</taxon>
    </lineage>
</organism>
<feature type="signal peptide" evidence="3">
    <location>
        <begin position="1"/>
        <end position="24"/>
    </location>
</feature>
<reference evidence="5" key="2">
    <citation type="submission" date="2020-09" db="EMBL/GenBank/DDBJ databases">
        <authorList>
            <person name="Sun Q."/>
            <person name="Zhou Y."/>
        </authorList>
    </citation>
    <scope>NUCLEOTIDE SEQUENCE</scope>
    <source>
        <strain evidence="5">CGMCC 1.16067</strain>
    </source>
</reference>
<evidence type="ECO:0000259" key="4">
    <source>
        <dbReference type="Pfam" id="PF13407"/>
    </source>
</evidence>
<evidence type="ECO:0000313" key="5">
    <source>
        <dbReference type="EMBL" id="GGF54964.1"/>
    </source>
</evidence>
<dbReference type="RefSeq" id="WP_188780600.1">
    <property type="nucleotide sequence ID" value="NZ_BMKQ01000001.1"/>
</dbReference>
<dbReference type="InterPro" id="IPR028082">
    <property type="entry name" value="Peripla_BP_I"/>
</dbReference>
<protein>
    <submittedName>
        <fullName evidence="5">Sugar ABC transporter substrate-binding protein</fullName>
    </submittedName>
</protein>
<keyword evidence="6" id="KW-1185">Reference proteome</keyword>
<accession>A0A917F641</accession>
<dbReference type="InterPro" id="IPR050555">
    <property type="entry name" value="Bact_Solute-Bind_Prot2"/>
</dbReference>
<dbReference type="Proteomes" id="UP000649179">
    <property type="component" value="Unassembled WGS sequence"/>
</dbReference>
<reference evidence="5" key="1">
    <citation type="journal article" date="2014" name="Int. J. Syst. Evol. Microbiol.">
        <title>Complete genome sequence of Corynebacterium casei LMG S-19264T (=DSM 44701T), isolated from a smear-ripened cheese.</title>
        <authorList>
            <consortium name="US DOE Joint Genome Institute (JGI-PGF)"/>
            <person name="Walter F."/>
            <person name="Albersmeier A."/>
            <person name="Kalinowski J."/>
            <person name="Ruckert C."/>
        </authorList>
    </citation>
    <scope>NUCLEOTIDE SEQUENCE</scope>
    <source>
        <strain evidence="5">CGMCC 1.16067</strain>
    </source>
</reference>
<feature type="chain" id="PRO_5038115202" evidence="3">
    <location>
        <begin position="25"/>
        <end position="402"/>
    </location>
</feature>
<dbReference type="EMBL" id="BMKQ01000001">
    <property type="protein sequence ID" value="GGF54964.1"/>
    <property type="molecule type" value="Genomic_DNA"/>
</dbReference>
<feature type="domain" description="Periplasmic binding protein" evidence="4">
    <location>
        <begin position="75"/>
        <end position="337"/>
    </location>
</feature>